<feature type="transmembrane region" description="Helical" evidence="9">
    <location>
        <begin position="224"/>
        <end position="248"/>
    </location>
</feature>
<evidence type="ECO:0000313" key="11">
    <source>
        <dbReference type="EMBL" id="EFA81476.1"/>
    </source>
</evidence>
<dbReference type="GO" id="GO:0016020">
    <property type="term" value="C:membrane"/>
    <property type="evidence" value="ECO:0007669"/>
    <property type="project" value="UniProtKB-SubCell"/>
</dbReference>
<dbReference type="AlphaFoldDB" id="D3BA89"/>
<evidence type="ECO:0000256" key="3">
    <source>
        <dbReference type="ARBA" id="ARBA00022448"/>
    </source>
</evidence>
<keyword evidence="5" id="KW-0547">Nucleotide-binding</keyword>
<feature type="transmembrane region" description="Helical" evidence="9">
    <location>
        <begin position="322"/>
        <end position="340"/>
    </location>
</feature>
<protein>
    <submittedName>
        <fullName evidence="11">ABC transporter A family protein</fullName>
    </submittedName>
</protein>
<organism evidence="11 12">
    <name type="scientific">Heterostelium pallidum (strain ATCC 26659 / Pp 5 / PN500)</name>
    <name type="common">Cellular slime mold</name>
    <name type="synonym">Polysphondylium pallidum</name>
    <dbReference type="NCBI Taxonomy" id="670386"/>
    <lineage>
        <taxon>Eukaryota</taxon>
        <taxon>Amoebozoa</taxon>
        <taxon>Evosea</taxon>
        <taxon>Eumycetozoa</taxon>
        <taxon>Dictyostelia</taxon>
        <taxon>Acytosteliales</taxon>
        <taxon>Acytosteliaceae</taxon>
        <taxon>Heterostelium</taxon>
    </lineage>
</organism>
<dbReference type="InterPro" id="IPR003593">
    <property type="entry name" value="AAA+_ATPase"/>
</dbReference>
<dbReference type="OMA" id="AWYAIEV"/>
<evidence type="ECO:0000259" key="10">
    <source>
        <dbReference type="PROSITE" id="PS50893"/>
    </source>
</evidence>
<dbReference type="InterPro" id="IPR013525">
    <property type="entry name" value="ABC2_TM"/>
</dbReference>
<dbReference type="InterPro" id="IPR003439">
    <property type="entry name" value="ABC_transporter-like_ATP-bd"/>
</dbReference>
<evidence type="ECO:0000256" key="6">
    <source>
        <dbReference type="ARBA" id="ARBA00022840"/>
    </source>
</evidence>
<dbReference type="GO" id="GO:0005524">
    <property type="term" value="F:ATP binding"/>
    <property type="evidence" value="ECO:0007669"/>
    <property type="project" value="UniProtKB-KW"/>
</dbReference>
<reference evidence="11 12" key="1">
    <citation type="journal article" date="2011" name="Genome Res.">
        <title>Phylogeny-wide analysis of social amoeba genomes highlights ancient origins for complex intercellular communication.</title>
        <authorList>
            <person name="Heidel A.J."/>
            <person name="Lawal H.M."/>
            <person name="Felder M."/>
            <person name="Schilde C."/>
            <person name="Helps N.R."/>
            <person name="Tunggal B."/>
            <person name="Rivero F."/>
            <person name="John U."/>
            <person name="Schleicher M."/>
            <person name="Eichinger L."/>
            <person name="Platzer M."/>
            <person name="Noegel A.A."/>
            <person name="Schaap P."/>
            <person name="Gloeckner G."/>
        </authorList>
    </citation>
    <scope>NUCLEOTIDE SEQUENCE [LARGE SCALE GENOMIC DNA]</scope>
    <source>
        <strain evidence="12">ATCC 26659 / Pp 5 / PN500</strain>
    </source>
</reference>
<feature type="transmembrane region" description="Helical" evidence="9">
    <location>
        <begin position="360"/>
        <end position="377"/>
    </location>
</feature>
<dbReference type="PROSITE" id="PS50893">
    <property type="entry name" value="ABC_TRANSPORTER_2"/>
    <property type="match status" value="1"/>
</dbReference>
<evidence type="ECO:0000256" key="2">
    <source>
        <dbReference type="ARBA" id="ARBA00008869"/>
    </source>
</evidence>
<proteinExistence type="inferred from homology"/>
<feature type="transmembrane region" description="Helical" evidence="9">
    <location>
        <begin position="182"/>
        <end position="204"/>
    </location>
</feature>
<dbReference type="PROSITE" id="PS00211">
    <property type="entry name" value="ABC_TRANSPORTER_1"/>
    <property type="match status" value="1"/>
</dbReference>
<gene>
    <name evidence="11" type="primary">abcA10</name>
    <name evidence="11" type="ORF">PPL_05464</name>
</gene>
<dbReference type="Pfam" id="PF00005">
    <property type="entry name" value="ABC_tran"/>
    <property type="match status" value="1"/>
</dbReference>
<evidence type="ECO:0000256" key="7">
    <source>
        <dbReference type="ARBA" id="ARBA00022989"/>
    </source>
</evidence>
<dbReference type="SMART" id="SM00382">
    <property type="entry name" value="AAA"/>
    <property type="match status" value="1"/>
</dbReference>
<accession>D3BA89</accession>
<keyword evidence="4 9" id="KW-0812">Transmembrane</keyword>
<dbReference type="Gene3D" id="3.40.50.300">
    <property type="entry name" value="P-loop containing nucleotide triphosphate hydrolases"/>
    <property type="match status" value="1"/>
</dbReference>
<keyword evidence="7 9" id="KW-1133">Transmembrane helix</keyword>
<feature type="transmembrane region" description="Helical" evidence="9">
    <location>
        <begin position="290"/>
        <end position="310"/>
    </location>
</feature>
<comment type="similarity">
    <text evidence="2">Belongs to the ABC transporter superfamily. ABCA family.</text>
</comment>
<dbReference type="RefSeq" id="XP_020433594.1">
    <property type="nucleotide sequence ID" value="XM_020576345.1"/>
</dbReference>
<evidence type="ECO:0000256" key="9">
    <source>
        <dbReference type="SAM" id="Phobius"/>
    </source>
</evidence>
<dbReference type="GeneID" id="31360949"/>
<dbReference type="CDD" id="cd03263">
    <property type="entry name" value="ABC_subfamily_A"/>
    <property type="match status" value="1"/>
</dbReference>
<keyword evidence="6" id="KW-0067">ATP-binding</keyword>
<evidence type="ECO:0000256" key="1">
    <source>
        <dbReference type="ARBA" id="ARBA00004141"/>
    </source>
</evidence>
<dbReference type="FunCoup" id="D3BA89">
    <property type="interactions" value="63"/>
</dbReference>
<keyword evidence="3" id="KW-0813">Transport</keyword>
<dbReference type="PANTHER" id="PTHR19229">
    <property type="entry name" value="ATP-BINDING CASSETTE TRANSPORTER SUBFAMILY A ABCA"/>
    <property type="match status" value="1"/>
</dbReference>
<dbReference type="InterPro" id="IPR017871">
    <property type="entry name" value="ABC_transporter-like_CS"/>
</dbReference>
<dbReference type="InterPro" id="IPR027417">
    <property type="entry name" value="P-loop_NTPase"/>
</dbReference>
<dbReference type="FunFam" id="3.40.50.300:FF:000665">
    <property type="entry name" value="ABC transporter A family member 2"/>
    <property type="match status" value="1"/>
</dbReference>
<dbReference type="PANTHER" id="PTHR19229:SF217">
    <property type="entry name" value="ABC TRANSPORTER A FAMILY MEMBER 10-RELATED"/>
    <property type="match status" value="1"/>
</dbReference>
<dbReference type="SUPFAM" id="SSF52540">
    <property type="entry name" value="P-loop containing nucleoside triphosphate hydrolases"/>
    <property type="match status" value="1"/>
</dbReference>
<dbReference type="Proteomes" id="UP000001396">
    <property type="component" value="Unassembled WGS sequence"/>
</dbReference>
<feature type="domain" description="ABC transporter" evidence="10">
    <location>
        <begin position="430"/>
        <end position="666"/>
    </location>
</feature>
<comment type="subcellular location">
    <subcellularLocation>
        <location evidence="1">Membrane</location>
        <topology evidence="1">Multi-pass membrane protein</topology>
    </subcellularLocation>
</comment>
<comment type="caution">
    <text evidence="11">The sequence shown here is derived from an EMBL/GenBank/DDBJ whole genome shotgun (WGS) entry which is preliminary data.</text>
</comment>
<keyword evidence="8 9" id="KW-0472">Membrane</keyword>
<dbReference type="InterPro" id="IPR026082">
    <property type="entry name" value="ABCA"/>
</dbReference>
<evidence type="ECO:0000256" key="5">
    <source>
        <dbReference type="ARBA" id="ARBA00022741"/>
    </source>
</evidence>
<dbReference type="GO" id="GO:0140359">
    <property type="term" value="F:ABC-type transporter activity"/>
    <property type="evidence" value="ECO:0007669"/>
    <property type="project" value="InterPro"/>
</dbReference>
<dbReference type="Pfam" id="PF12698">
    <property type="entry name" value="ABC2_membrane_3"/>
    <property type="match status" value="1"/>
</dbReference>
<feature type="transmembrane region" description="Helical" evidence="9">
    <location>
        <begin position="260"/>
        <end position="284"/>
    </location>
</feature>
<evidence type="ECO:0000256" key="8">
    <source>
        <dbReference type="ARBA" id="ARBA00023136"/>
    </source>
</evidence>
<dbReference type="GO" id="GO:0016887">
    <property type="term" value="F:ATP hydrolysis activity"/>
    <property type="evidence" value="ECO:0007669"/>
    <property type="project" value="InterPro"/>
</dbReference>
<name>D3BA89_HETP5</name>
<dbReference type="InParanoid" id="D3BA89"/>
<evidence type="ECO:0000256" key="4">
    <source>
        <dbReference type="ARBA" id="ARBA00022692"/>
    </source>
</evidence>
<dbReference type="GO" id="GO:0005319">
    <property type="term" value="F:lipid transporter activity"/>
    <property type="evidence" value="ECO:0007669"/>
    <property type="project" value="TreeGrafter"/>
</dbReference>
<evidence type="ECO:0000313" key="12">
    <source>
        <dbReference type="Proteomes" id="UP000001396"/>
    </source>
</evidence>
<dbReference type="STRING" id="670386.D3BA89"/>
<dbReference type="GO" id="GO:0031288">
    <property type="term" value="P:sorocarp morphogenesis"/>
    <property type="evidence" value="ECO:0007669"/>
    <property type="project" value="TreeGrafter"/>
</dbReference>
<sequence length="765" mass="85809">MHSTFGQQVAALLQKCAIIKKKNKVETFSEFFIGIHQSGSVYSPVSPNYVVSNTMPLLGYVDLTGSNTTRSLFNYTDFPIDKMVSFTDESSMIDTYLDNPEKYWGGIIFNAIDVADNIINYTIRLNNTYSNNIQGSPYPYIEQNILSAFIKMKTGNSSLNLTLTTTEYPVPVNPYSKTIFNYLFPIYFPLFFMYTLQQLIILLVTEKKDGIKEGLKVSGMRESAYWTSNIIMQVVMNILLIVVVEILCYATKIFHYCSPIMIFISFFLYSLTLSSLGFLISAFLSNPKSGSALSALIVLLGIGLSCLYQFYLNTKVPSIKWLFYLFSPCAFGAFLSQLSFSENQNLAVSWTDPNFTESTAFLVIDFILYAVIAWYAIEVYPGEHGTGKPYLFFLQKDYWFQSSAPVYGKNVNGSSSEIRKINGSSSGHGIELRDLYKEYNSPTVKDQKVHAVNGLSLNIPQGTIFALLGHNGAGKSTTMNILCGMIPPTSGNAFINGLSVKNQMDFIRRSIGFCPQNNILYAQLTCAEHLRLFGKIKGVPANELESSISRSLQEVGLSEKKDTISSSLSGGMKRRLSLAMAFIGDPSIVFLDECTTGLDPMARHQVWELLQKKKVGKTIVMTTHFMEEAELLGESIGIMSKGKLRCMGTALELKALFGLGYIISFSIDRHVKSLQPFEDYFMSRFKDAVPGKQNSNIPKENGDFELSYSLSHQISENLSDFFQEVESRQEEFSVKRIGISMTTLEEVFLKIQSETHEHSDQSFEH</sequence>
<keyword evidence="12" id="KW-1185">Reference proteome</keyword>
<dbReference type="EMBL" id="ADBJ01000025">
    <property type="protein sequence ID" value="EFA81476.1"/>
    <property type="molecule type" value="Genomic_DNA"/>
</dbReference>